<feature type="chain" id="PRO_5002873523" description="DUF4363 domain-containing protein" evidence="1">
    <location>
        <begin position="33"/>
        <end position="140"/>
    </location>
</feature>
<evidence type="ECO:0000313" key="2">
    <source>
        <dbReference type="EMBL" id="ACL44763.1"/>
    </source>
</evidence>
<reference evidence="2" key="1">
    <citation type="submission" date="2009-01" db="EMBL/GenBank/DDBJ databases">
        <title>Complete sequence of chromosome Cyanothece sp. PCC 7425.</title>
        <authorList>
            <consortium name="US DOE Joint Genome Institute"/>
            <person name="Lucas S."/>
            <person name="Copeland A."/>
            <person name="Lapidus A."/>
            <person name="Glavina del Rio T."/>
            <person name="Dalin E."/>
            <person name="Tice H."/>
            <person name="Bruce D."/>
            <person name="Goodwin L."/>
            <person name="Pitluck S."/>
            <person name="Sims D."/>
            <person name="Meineke L."/>
            <person name="Brettin T."/>
            <person name="Detter J.C."/>
            <person name="Han C."/>
            <person name="Larimer F."/>
            <person name="Land M."/>
            <person name="Hauser L."/>
            <person name="Kyrpides N."/>
            <person name="Ovchinnikova G."/>
            <person name="Liberton M."/>
            <person name="Stoeckel J."/>
            <person name="Banerjee A."/>
            <person name="Singh A."/>
            <person name="Page L."/>
            <person name="Sato H."/>
            <person name="Zhao L."/>
            <person name="Sherman L."/>
            <person name="Pakrasi H."/>
            <person name="Richardson P."/>
        </authorList>
    </citation>
    <scope>NUCLEOTIDE SEQUENCE</scope>
    <source>
        <strain evidence="2">PCC 7425</strain>
    </source>
</reference>
<feature type="signal peptide" evidence="1">
    <location>
        <begin position="1"/>
        <end position="32"/>
    </location>
</feature>
<keyword evidence="1" id="KW-0732">Signal</keyword>
<name>B8HX72_CYAP4</name>
<sequence length="140" mass="15382">MVHCCYFRSIAHLGLGLLFLFPALPEPLPALATPPDPILAQATDLKTSLSQLLVPLRGAIAALKAADVPKARLAFLEFKRGWDQIDDAVEKQTDAGAEAIDDQVERVEDLLIETPNPDRPQTVFALERLEQLITTTMPKL</sequence>
<dbReference type="HOGENOM" id="CLU_1831852_0_0_3"/>
<organism evidence="2">
    <name type="scientific">Cyanothece sp. (strain PCC 7425 / ATCC 29141)</name>
    <dbReference type="NCBI Taxonomy" id="395961"/>
    <lineage>
        <taxon>Bacteria</taxon>
        <taxon>Bacillati</taxon>
        <taxon>Cyanobacteriota</taxon>
        <taxon>Cyanophyceae</taxon>
        <taxon>Gomontiellales</taxon>
        <taxon>Cyanothecaceae</taxon>
        <taxon>Cyanothece</taxon>
    </lineage>
</organism>
<evidence type="ECO:0008006" key="3">
    <source>
        <dbReference type="Google" id="ProtNLM"/>
    </source>
</evidence>
<dbReference type="AlphaFoldDB" id="B8HX72"/>
<gene>
    <name evidence="2" type="ordered locus">Cyan7425_2405</name>
</gene>
<protein>
    <recommendedName>
        <fullName evidence="3">DUF4363 domain-containing protein</fullName>
    </recommendedName>
</protein>
<accession>B8HX72</accession>
<evidence type="ECO:0000256" key="1">
    <source>
        <dbReference type="SAM" id="SignalP"/>
    </source>
</evidence>
<dbReference type="EMBL" id="CP001344">
    <property type="protein sequence ID" value="ACL44763.1"/>
    <property type="molecule type" value="Genomic_DNA"/>
</dbReference>
<dbReference type="KEGG" id="cyn:Cyan7425_2405"/>
<proteinExistence type="predicted"/>